<proteinExistence type="predicted"/>
<name>A0ACC1HVT8_9FUNG</name>
<comment type="caution">
    <text evidence="1">The sequence shown here is derived from an EMBL/GenBank/DDBJ whole genome shotgun (WGS) entry which is preliminary data.</text>
</comment>
<reference evidence="1" key="1">
    <citation type="submission" date="2022-06" db="EMBL/GenBank/DDBJ databases">
        <title>Phylogenomic reconstructions and comparative analyses of Kickxellomycotina fungi.</title>
        <authorList>
            <person name="Reynolds N.K."/>
            <person name="Stajich J.E."/>
            <person name="Barry K."/>
            <person name="Grigoriev I.V."/>
            <person name="Crous P."/>
            <person name="Smith M.E."/>
        </authorList>
    </citation>
    <scope>NUCLEOTIDE SEQUENCE</scope>
    <source>
        <strain evidence="1">RSA 2271</strain>
    </source>
</reference>
<protein>
    <submittedName>
        <fullName evidence="1">Uncharacterized protein</fullName>
    </submittedName>
</protein>
<keyword evidence="2" id="KW-1185">Reference proteome</keyword>
<sequence>MTLKLPAKGDSKMPSSVVGQIEHSGFKFTVIESRPSPDGDFADGSIPAAQELQSMNILLPNDGEDNGLVFAPCKPTRFFTVTRNVDVPDPTEAAKRILVTPYVPQAHPANMKFRFKPNGFDTGIPIAQQKMEIEEAREEVTTPVKKKAKKSNKSGKTPGSDKKSKKSTKTPIIKSRDSSKHDDD</sequence>
<evidence type="ECO:0000313" key="1">
    <source>
        <dbReference type="EMBL" id="KAJ1680417.1"/>
    </source>
</evidence>
<organism evidence="1 2">
    <name type="scientific">Spiromyces aspiralis</name>
    <dbReference type="NCBI Taxonomy" id="68401"/>
    <lineage>
        <taxon>Eukaryota</taxon>
        <taxon>Fungi</taxon>
        <taxon>Fungi incertae sedis</taxon>
        <taxon>Zoopagomycota</taxon>
        <taxon>Kickxellomycotina</taxon>
        <taxon>Kickxellomycetes</taxon>
        <taxon>Kickxellales</taxon>
        <taxon>Kickxellaceae</taxon>
        <taxon>Spiromyces</taxon>
    </lineage>
</organism>
<dbReference type="EMBL" id="JAMZIH010000002">
    <property type="protein sequence ID" value="KAJ1680417.1"/>
    <property type="molecule type" value="Genomic_DNA"/>
</dbReference>
<accession>A0ACC1HVT8</accession>
<evidence type="ECO:0000313" key="2">
    <source>
        <dbReference type="Proteomes" id="UP001145114"/>
    </source>
</evidence>
<dbReference type="Proteomes" id="UP001145114">
    <property type="component" value="Unassembled WGS sequence"/>
</dbReference>
<gene>
    <name evidence="1" type="ORF">EV182_000072</name>
</gene>